<evidence type="ECO:0000313" key="3">
    <source>
        <dbReference type="Proteomes" id="UP000280834"/>
    </source>
</evidence>
<evidence type="ECO:0000313" key="4">
    <source>
        <dbReference type="WBParaSite" id="BTMF_0001526501-mRNA-1"/>
    </source>
</evidence>
<dbReference type="PROSITE" id="PS51257">
    <property type="entry name" value="PROKAR_LIPOPROTEIN"/>
    <property type="match status" value="1"/>
</dbReference>
<keyword evidence="1" id="KW-0732">Signal</keyword>
<evidence type="ECO:0000313" key="2">
    <source>
        <dbReference type="EMBL" id="VDO45258.1"/>
    </source>
</evidence>
<feature type="chain" id="PRO_5043131013" evidence="1">
    <location>
        <begin position="22"/>
        <end position="119"/>
    </location>
</feature>
<dbReference type="WBParaSite" id="BTMF_0001526501-mRNA-1">
    <property type="protein sequence ID" value="BTMF_0001526501-mRNA-1"/>
    <property type="gene ID" value="BTMF_0001526501"/>
</dbReference>
<accession>A0A0R3R5H5</accession>
<keyword evidence="3" id="KW-1185">Reference proteome</keyword>
<reference evidence="4" key="1">
    <citation type="submission" date="2017-02" db="UniProtKB">
        <authorList>
            <consortium name="WormBaseParasite"/>
        </authorList>
    </citation>
    <scope>IDENTIFICATION</scope>
</reference>
<organism evidence="4">
    <name type="scientific">Brugia timori</name>
    <dbReference type="NCBI Taxonomy" id="42155"/>
    <lineage>
        <taxon>Eukaryota</taxon>
        <taxon>Metazoa</taxon>
        <taxon>Ecdysozoa</taxon>
        <taxon>Nematoda</taxon>
        <taxon>Chromadorea</taxon>
        <taxon>Rhabditida</taxon>
        <taxon>Spirurina</taxon>
        <taxon>Spiruromorpha</taxon>
        <taxon>Filarioidea</taxon>
        <taxon>Onchocercidae</taxon>
        <taxon>Brugia</taxon>
    </lineage>
</organism>
<gene>
    <name evidence="2" type="ORF">BTMF_LOCUS13260</name>
</gene>
<dbReference type="EMBL" id="UZAG01019923">
    <property type="protein sequence ID" value="VDO45258.1"/>
    <property type="molecule type" value="Genomic_DNA"/>
</dbReference>
<dbReference type="AlphaFoldDB" id="A0A0R3R5H5"/>
<feature type="signal peptide" evidence="1">
    <location>
        <begin position="1"/>
        <end position="21"/>
    </location>
</feature>
<dbReference type="Proteomes" id="UP000280834">
    <property type="component" value="Unassembled WGS sequence"/>
</dbReference>
<evidence type="ECO:0000256" key="1">
    <source>
        <dbReference type="SAM" id="SignalP"/>
    </source>
</evidence>
<protein>
    <submittedName>
        <fullName evidence="4">Lipoprotein</fullName>
    </submittedName>
</protein>
<reference evidence="2 3" key="2">
    <citation type="submission" date="2018-11" db="EMBL/GenBank/DDBJ databases">
        <authorList>
            <consortium name="Pathogen Informatics"/>
        </authorList>
    </citation>
    <scope>NUCLEOTIDE SEQUENCE [LARGE SCALE GENOMIC DNA]</scope>
</reference>
<name>A0A0R3R5H5_9BILA</name>
<sequence>MRPCAATAVVAGILVVTSGCATVYEGKFAFSDGWRKATVEEVASSTQLSGTAASDCREGASISQLRDNRFALVAYAESGHLRRRIVVLPLQPRIQAGNAVYIKLRSCSGEIALRADFAP</sequence>
<proteinExistence type="predicted"/>